<keyword evidence="3" id="KW-1185">Reference proteome</keyword>
<name>A0A9N9H3E5_9GLOM</name>
<gene>
    <name evidence="2" type="ORF">CPELLU_LOCUS9013</name>
</gene>
<reference evidence="2" key="1">
    <citation type="submission" date="2021-06" db="EMBL/GenBank/DDBJ databases">
        <authorList>
            <person name="Kallberg Y."/>
            <person name="Tangrot J."/>
            <person name="Rosling A."/>
        </authorList>
    </citation>
    <scope>NUCLEOTIDE SEQUENCE</scope>
    <source>
        <strain evidence="2">FL966</strain>
    </source>
</reference>
<dbReference type="AlphaFoldDB" id="A0A9N9H3E5"/>
<organism evidence="2 3">
    <name type="scientific">Cetraspora pellucida</name>
    <dbReference type="NCBI Taxonomy" id="1433469"/>
    <lineage>
        <taxon>Eukaryota</taxon>
        <taxon>Fungi</taxon>
        <taxon>Fungi incertae sedis</taxon>
        <taxon>Mucoromycota</taxon>
        <taxon>Glomeromycotina</taxon>
        <taxon>Glomeromycetes</taxon>
        <taxon>Diversisporales</taxon>
        <taxon>Gigasporaceae</taxon>
        <taxon>Cetraspora</taxon>
    </lineage>
</organism>
<evidence type="ECO:0000256" key="1">
    <source>
        <dbReference type="SAM" id="MobiDB-lite"/>
    </source>
</evidence>
<dbReference type="Proteomes" id="UP000789759">
    <property type="component" value="Unassembled WGS sequence"/>
</dbReference>
<sequence>SSANKEENPYLQDDISITDGVGLQENDLTQNEQKEPLLFSIEIDNNKRNSILSKDKDLSPNPISASRNELAALN</sequence>
<proteinExistence type="predicted"/>
<comment type="caution">
    <text evidence="2">The sequence shown here is derived from an EMBL/GenBank/DDBJ whole genome shotgun (WGS) entry which is preliminary data.</text>
</comment>
<protein>
    <submittedName>
        <fullName evidence="2">9071_t:CDS:1</fullName>
    </submittedName>
</protein>
<accession>A0A9N9H3E5</accession>
<evidence type="ECO:0000313" key="3">
    <source>
        <dbReference type="Proteomes" id="UP000789759"/>
    </source>
</evidence>
<dbReference type="EMBL" id="CAJVQA010006655">
    <property type="protein sequence ID" value="CAG8644339.1"/>
    <property type="molecule type" value="Genomic_DNA"/>
</dbReference>
<feature type="region of interest" description="Disordered" evidence="1">
    <location>
        <begin position="51"/>
        <end position="74"/>
    </location>
</feature>
<evidence type="ECO:0000313" key="2">
    <source>
        <dbReference type="EMBL" id="CAG8644339.1"/>
    </source>
</evidence>
<feature type="non-terminal residue" evidence="2">
    <location>
        <position position="74"/>
    </location>
</feature>